<dbReference type="STRING" id="1049789.LEP1GSC050_0883"/>
<evidence type="ECO:0000313" key="1">
    <source>
        <dbReference type="EMBL" id="EQA46796.1"/>
    </source>
</evidence>
<accession>T0FFV1</accession>
<proteinExistence type="predicted"/>
<sequence length="277" mass="30973">MSIETAILSKGLFLAACCRSLDFEVEVLLRNTLRNPFDPLAGEKKKGISYGLEIFDINGNSLFSNPKYGNIPFNSFSSVKPTDALDGENAKKAELMVVIPEILTEPNVWFEQEHEIVYSNKMTKSLPAVIYDQLPLRFVDEYPPIILLNHKIYVSKDLNSFVVLANYRGSKNRSESPQNMELSFFNGSGALLLRKTVSIPYNSTFYINVKSEIGSLIELSDSPILLTLTARGGNSLFAIETITINEKTKNAALEHSLAPVYFVSQSMKEVRSRALLF</sequence>
<keyword evidence="2" id="KW-1185">Reference proteome</keyword>
<comment type="caution">
    <text evidence="1">The sequence shown here is derived from an EMBL/GenBank/DDBJ whole genome shotgun (WGS) entry which is preliminary data.</text>
</comment>
<reference evidence="1" key="1">
    <citation type="submission" date="2013-05" db="EMBL/GenBank/DDBJ databases">
        <authorList>
            <person name="Harkins D.M."/>
            <person name="Durkin A.S."/>
            <person name="Brinkac L.M."/>
            <person name="Haft D.H."/>
            <person name="Selengut J.D."/>
            <person name="Sanka R."/>
            <person name="DePew J."/>
            <person name="Purushe J."/>
            <person name="Hartskeerl R.A."/>
            <person name="Ahmed A."/>
            <person name="van der Linden H."/>
            <person name="Goris M.G.A."/>
            <person name="Vinetz J.M."/>
            <person name="Sutton G.G."/>
            <person name="Nierman W.C."/>
            <person name="Fouts D.E."/>
        </authorList>
    </citation>
    <scope>NUCLEOTIDE SEQUENCE [LARGE SCALE GENOMIC DNA]</scope>
    <source>
        <strain evidence="1">5399</strain>
    </source>
</reference>
<name>T0FFV1_9LEPT</name>
<organism evidence="1 2">
    <name type="scientific">Leptospira broomii serovar Hurstbridge str. 5399</name>
    <dbReference type="NCBI Taxonomy" id="1049789"/>
    <lineage>
        <taxon>Bacteria</taxon>
        <taxon>Pseudomonadati</taxon>
        <taxon>Spirochaetota</taxon>
        <taxon>Spirochaetia</taxon>
        <taxon>Leptospirales</taxon>
        <taxon>Leptospiraceae</taxon>
        <taxon>Leptospira</taxon>
    </lineage>
</organism>
<dbReference type="AlphaFoldDB" id="T0FFV1"/>
<dbReference type="RefSeq" id="WP_010569355.1">
    <property type="nucleotide sequence ID" value="NZ_AHMO02000004.1"/>
</dbReference>
<protein>
    <submittedName>
        <fullName evidence="1">Uncharacterized protein</fullName>
    </submittedName>
</protein>
<dbReference type="Proteomes" id="UP000015454">
    <property type="component" value="Unassembled WGS sequence"/>
</dbReference>
<dbReference type="EMBL" id="AHMO02000004">
    <property type="protein sequence ID" value="EQA46796.1"/>
    <property type="molecule type" value="Genomic_DNA"/>
</dbReference>
<dbReference type="OrthoDB" id="321242at2"/>
<gene>
    <name evidence="1" type="ORF">LEP1GSC050_0883</name>
</gene>
<evidence type="ECO:0000313" key="2">
    <source>
        <dbReference type="Proteomes" id="UP000015454"/>
    </source>
</evidence>